<gene>
    <name evidence="1" type="ORF">DSO57_1020500</name>
</gene>
<proteinExistence type="predicted"/>
<comment type="caution">
    <text evidence="1">The sequence shown here is derived from an EMBL/GenBank/DDBJ whole genome shotgun (WGS) entry which is preliminary data.</text>
</comment>
<accession>A0ACC2UPA2</accession>
<keyword evidence="2" id="KW-1185">Reference proteome</keyword>
<dbReference type="EMBL" id="QTSX02000096">
    <property type="protein sequence ID" value="KAJ9088715.1"/>
    <property type="molecule type" value="Genomic_DNA"/>
</dbReference>
<dbReference type="Proteomes" id="UP001165960">
    <property type="component" value="Unassembled WGS sequence"/>
</dbReference>
<reference evidence="1" key="1">
    <citation type="submission" date="2022-04" db="EMBL/GenBank/DDBJ databases">
        <title>Genome of the entomopathogenic fungus Entomophthora muscae.</title>
        <authorList>
            <person name="Elya C."/>
            <person name="Lovett B.R."/>
            <person name="Lee E."/>
            <person name="Macias A.M."/>
            <person name="Hajek A.E."/>
            <person name="De Bivort B.L."/>
            <person name="Kasson M.T."/>
            <person name="De Fine Licht H.H."/>
            <person name="Stajich J.E."/>
        </authorList>
    </citation>
    <scope>NUCLEOTIDE SEQUENCE</scope>
    <source>
        <strain evidence="1">Berkeley</strain>
    </source>
</reference>
<name>A0ACC2UPA2_9FUNG</name>
<protein>
    <submittedName>
        <fullName evidence="1">Uncharacterized protein</fullName>
    </submittedName>
</protein>
<evidence type="ECO:0000313" key="1">
    <source>
        <dbReference type="EMBL" id="KAJ9088715.1"/>
    </source>
</evidence>
<organism evidence="1 2">
    <name type="scientific">Entomophthora muscae</name>
    <dbReference type="NCBI Taxonomy" id="34485"/>
    <lineage>
        <taxon>Eukaryota</taxon>
        <taxon>Fungi</taxon>
        <taxon>Fungi incertae sedis</taxon>
        <taxon>Zoopagomycota</taxon>
        <taxon>Entomophthoromycotina</taxon>
        <taxon>Entomophthoromycetes</taxon>
        <taxon>Entomophthorales</taxon>
        <taxon>Entomophthoraceae</taxon>
        <taxon>Entomophthora</taxon>
    </lineage>
</organism>
<sequence>MPPDTQLEVRHAMAVEHLDPGEEAGDLDELPGLLPQRDVLPRDEDVVEARGFSIHHAGTELV</sequence>
<evidence type="ECO:0000313" key="2">
    <source>
        <dbReference type="Proteomes" id="UP001165960"/>
    </source>
</evidence>